<evidence type="ECO:0000256" key="2">
    <source>
        <dbReference type="SAM" id="MobiDB-lite"/>
    </source>
</evidence>
<keyword evidence="4" id="KW-1185">Reference proteome</keyword>
<gene>
    <name evidence="3" type="ORF">SETTUDRAFT_174014</name>
</gene>
<dbReference type="STRING" id="671987.R0JUQ1"/>
<dbReference type="RefSeq" id="XP_008030753.1">
    <property type="nucleotide sequence ID" value="XM_008032562.1"/>
</dbReference>
<reference evidence="3 4" key="1">
    <citation type="journal article" date="2012" name="PLoS Pathog.">
        <title>Diverse lifestyles and strategies of plant pathogenesis encoded in the genomes of eighteen Dothideomycetes fungi.</title>
        <authorList>
            <person name="Ohm R.A."/>
            <person name="Feau N."/>
            <person name="Henrissat B."/>
            <person name="Schoch C.L."/>
            <person name="Horwitz B.A."/>
            <person name="Barry K.W."/>
            <person name="Condon B.J."/>
            <person name="Copeland A.C."/>
            <person name="Dhillon B."/>
            <person name="Glaser F."/>
            <person name="Hesse C.N."/>
            <person name="Kosti I."/>
            <person name="LaButti K."/>
            <person name="Lindquist E.A."/>
            <person name="Lucas S."/>
            <person name="Salamov A.A."/>
            <person name="Bradshaw R.E."/>
            <person name="Ciuffetti L."/>
            <person name="Hamelin R.C."/>
            <person name="Kema G.H.J."/>
            <person name="Lawrence C."/>
            <person name="Scott J.A."/>
            <person name="Spatafora J.W."/>
            <person name="Turgeon B.G."/>
            <person name="de Wit P.J.G.M."/>
            <person name="Zhong S."/>
            <person name="Goodwin S.B."/>
            <person name="Grigoriev I.V."/>
        </authorList>
    </citation>
    <scope>NUCLEOTIDE SEQUENCE [LARGE SCALE GENOMIC DNA]</scope>
    <source>
        <strain evidence="4">28A</strain>
    </source>
</reference>
<feature type="region of interest" description="Disordered" evidence="2">
    <location>
        <begin position="102"/>
        <end position="131"/>
    </location>
</feature>
<dbReference type="eggNOG" id="ENOG502SHSK">
    <property type="taxonomic scope" value="Eukaryota"/>
</dbReference>
<feature type="region of interest" description="Disordered" evidence="2">
    <location>
        <begin position="1"/>
        <end position="85"/>
    </location>
</feature>
<name>R0JUQ1_EXST2</name>
<organism evidence="3 4">
    <name type="scientific">Exserohilum turcicum (strain 28A)</name>
    <name type="common">Northern leaf blight fungus</name>
    <name type="synonym">Setosphaeria turcica</name>
    <dbReference type="NCBI Taxonomy" id="671987"/>
    <lineage>
        <taxon>Eukaryota</taxon>
        <taxon>Fungi</taxon>
        <taxon>Dikarya</taxon>
        <taxon>Ascomycota</taxon>
        <taxon>Pezizomycotina</taxon>
        <taxon>Dothideomycetes</taxon>
        <taxon>Pleosporomycetidae</taxon>
        <taxon>Pleosporales</taxon>
        <taxon>Pleosporineae</taxon>
        <taxon>Pleosporaceae</taxon>
        <taxon>Exserohilum</taxon>
    </lineage>
</organism>
<feature type="compositionally biased region" description="Acidic residues" evidence="2">
    <location>
        <begin position="39"/>
        <end position="53"/>
    </location>
</feature>
<accession>R0JUQ1</accession>
<evidence type="ECO:0000256" key="1">
    <source>
        <dbReference type="SAM" id="Coils"/>
    </source>
</evidence>
<keyword evidence="1" id="KW-0175">Coiled coil</keyword>
<proteinExistence type="predicted"/>
<dbReference type="GeneID" id="19401286"/>
<feature type="coiled-coil region" evidence="1">
    <location>
        <begin position="398"/>
        <end position="432"/>
    </location>
</feature>
<evidence type="ECO:0000313" key="4">
    <source>
        <dbReference type="Proteomes" id="UP000016935"/>
    </source>
</evidence>
<dbReference type="Proteomes" id="UP000016935">
    <property type="component" value="Unassembled WGS sequence"/>
</dbReference>
<sequence length="436" mass="48917">MWTPSRAKPASHRTHSIHSIARPVSMISPRQQPQQSQGYDDDDLSDMGSDDEQFPSRVSNTAPLTWNRPQAGSPANLMAQKMQSQAAPLPQVAAIHYQNQQNLQQRPVDDDASSRSSTLDGGADDDSYPTKTPVQTVIKMSLTGTEPASPAPAPHIPGPLESQLAALMSKLIQIEQSNPAASVTPEEFSEMKNRLKALEDEKKVWWKRHEAIWALRDEDVENNIKIRGMLAAARRELDATKKLRDEDLQNVQIVRFKLAEKTRELDRVQAQTGRSSPSRTRISSFIERRDTTDLFTAAKVAALEQRALELERRNSDLMEQLGSQNTSLDDLNRTTAHQAWRATVADLEAKLQAKDAEIQRLRSSAGDAPAGGVQMDWYRIEALLEEHASYREGIGGKLQALRSEKEILMRDLHRKENECQGLELKVQMLQRRANVV</sequence>
<feature type="coiled-coil region" evidence="1">
    <location>
        <begin position="300"/>
        <end position="364"/>
    </location>
</feature>
<evidence type="ECO:0000313" key="3">
    <source>
        <dbReference type="EMBL" id="EOA81234.1"/>
    </source>
</evidence>
<protein>
    <submittedName>
        <fullName evidence="3">Uncharacterized protein</fullName>
    </submittedName>
</protein>
<dbReference type="OrthoDB" id="4186885at2759"/>
<feature type="compositionally biased region" description="Polar residues" evidence="2">
    <location>
        <begin position="56"/>
        <end position="70"/>
    </location>
</feature>
<dbReference type="HOGENOM" id="CLU_051395_0_0_1"/>
<dbReference type="EMBL" id="KB908866">
    <property type="protein sequence ID" value="EOA81234.1"/>
    <property type="molecule type" value="Genomic_DNA"/>
</dbReference>
<dbReference type="AlphaFoldDB" id="R0JUQ1"/>
<reference evidence="3 4" key="2">
    <citation type="journal article" date="2013" name="PLoS Genet.">
        <title>Comparative genome structure, secondary metabolite, and effector coding capacity across Cochliobolus pathogens.</title>
        <authorList>
            <person name="Condon B.J."/>
            <person name="Leng Y."/>
            <person name="Wu D."/>
            <person name="Bushley K.E."/>
            <person name="Ohm R.A."/>
            <person name="Otillar R."/>
            <person name="Martin J."/>
            <person name="Schackwitz W."/>
            <person name="Grimwood J."/>
            <person name="MohdZainudin N."/>
            <person name="Xue C."/>
            <person name="Wang R."/>
            <person name="Manning V.A."/>
            <person name="Dhillon B."/>
            <person name="Tu Z.J."/>
            <person name="Steffenson B.J."/>
            <person name="Salamov A."/>
            <person name="Sun H."/>
            <person name="Lowry S."/>
            <person name="LaButti K."/>
            <person name="Han J."/>
            <person name="Copeland A."/>
            <person name="Lindquist E."/>
            <person name="Barry K."/>
            <person name="Schmutz J."/>
            <person name="Baker S.E."/>
            <person name="Ciuffetti L.M."/>
            <person name="Grigoriev I.V."/>
            <person name="Zhong S."/>
            <person name="Turgeon B.G."/>
        </authorList>
    </citation>
    <scope>NUCLEOTIDE SEQUENCE [LARGE SCALE GENOMIC DNA]</scope>
    <source>
        <strain evidence="4">28A</strain>
    </source>
</reference>